<proteinExistence type="predicted"/>
<feature type="region of interest" description="Disordered" evidence="1">
    <location>
        <begin position="123"/>
        <end position="221"/>
    </location>
</feature>
<name>A0AAE0WWH6_9PEZI</name>
<protein>
    <submittedName>
        <fullName evidence="2">Uncharacterized protein</fullName>
    </submittedName>
</protein>
<dbReference type="Proteomes" id="UP001274830">
    <property type="component" value="Unassembled WGS sequence"/>
</dbReference>
<comment type="caution">
    <text evidence="2">The sequence shown here is derived from an EMBL/GenBank/DDBJ whole genome shotgun (WGS) entry which is preliminary data.</text>
</comment>
<feature type="compositionally biased region" description="Polar residues" evidence="1">
    <location>
        <begin position="184"/>
        <end position="194"/>
    </location>
</feature>
<evidence type="ECO:0000313" key="2">
    <source>
        <dbReference type="EMBL" id="KAK3679304.1"/>
    </source>
</evidence>
<accession>A0AAE0WWH6</accession>
<dbReference type="Pfam" id="PF11595">
    <property type="entry name" value="DUF3245"/>
    <property type="match status" value="1"/>
</dbReference>
<sequence length="221" mass="24186">MATKPPTLAEVAQNRNAVKLARDQRIIQSWLPPATATGESTVTTQETYDNDQDFSGMMDELGGIGSKRKLADEDDILGGLKRTKVARDDKLLERLIGRKGAEAKKKESLHVASKPKAVIVKPVRTVEESDDEEEGGRAGAFKSKRRKEVAVEREPIAEPDEEGSADEETRAASMAKTAAAPVITNPTKSKTTSYLDEMLSQRASKKKKKKKGKKKDVVPID</sequence>
<feature type="compositionally biased region" description="Basic residues" evidence="1">
    <location>
        <begin position="203"/>
        <end position="214"/>
    </location>
</feature>
<dbReference type="InterPro" id="IPR021641">
    <property type="entry name" value="DUF3245"/>
</dbReference>
<gene>
    <name evidence="2" type="ORF">LTR78_000865</name>
</gene>
<organism evidence="2 3">
    <name type="scientific">Recurvomyces mirabilis</name>
    <dbReference type="NCBI Taxonomy" id="574656"/>
    <lineage>
        <taxon>Eukaryota</taxon>
        <taxon>Fungi</taxon>
        <taxon>Dikarya</taxon>
        <taxon>Ascomycota</taxon>
        <taxon>Pezizomycotina</taxon>
        <taxon>Dothideomycetes</taxon>
        <taxon>Dothideomycetidae</taxon>
        <taxon>Mycosphaerellales</taxon>
        <taxon>Teratosphaeriaceae</taxon>
        <taxon>Recurvomyces</taxon>
    </lineage>
</organism>
<dbReference type="AlphaFoldDB" id="A0AAE0WWH6"/>
<reference evidence="2" key="1">
    <citation type="submission" date="2023-07" db="EMBL/GenBank/DDBJ databases">
        <title>Black Yeasts Isolated from many extreme environments.</title>
        <authorList>
            <person name="Coleine C."/>
            <person name="Stajich J.E."/>
            <person name="Selbmann L."/>
        </authorList>
    </citation>
    <scope>NUCLEOTIDE SEQUENCE</scope>
    <source>
        <strain evidence="2">CCFEE 5485</strain>
    </source>
</reference>
<evidence type="ECO:0000256" key="1">
    <source>
        <dbReference type="SAM" id="MobiDB-lite"/>
    </source>
</evidence>
<evidence type="ECO:0000313" key="3">
    <source>
        <dbReference type="Proteomes" id="UP001274830"/>
    </source>
</evidence>
<feature type="compositionally biased region" description="Acidic residues" evidence="1">
    <location>
        <begin position="157"/>
        <end position="166"/>
    </location>
</feature>
<dbReference type="EMBL" id="JAUTXT010000002">
    <property type="protein sequence ID" value="KAK3679304.1"/>
    <property type="molecule type" value="Genomic_DNA"/>
</dbReference>
<feature type="compositionally biased region" description="Low complexity" evidence="1">
    <location>
        <begin position="171"/>
        <end position="180"/>
    </location>
</feature>
<keyword evidence="3" id="KW-1185">Reference proteome</keyword>